<keyword evidence="3" id="KW-1185">Reference proteome</keyword>
<feature type="transmembrane region" description="Helical" evidence="1">
    <location>
        <begin position="65"/>
        <end position="87"/>
    </location>
</feature>
<keyword evidence="1" id="KW-0472">Membrane</keyword>
<feature type="transmembrane region" description="Helical" evidence="1">
    <location>
        <begin position="7"/>
        <end position="26"/>
    </location>
</feature>
<accession>A0AAP2DDU5</accession>
<name>A0AAP2DDU5_9BACT</name>
<evidence type="ECO:0000256" key="1">
    <source>
        <dbReference type="SAM" id="Phobius"/>
    </source>
</evidence>
<sequence length="88" mass="10100">MIAFRRISILLINAVILALLARVVFFGHTSNALGAFGIASFIAVFIFNIYALILYKFFWENPRKLWYLEAAYLLLLLLPALLLINIIR</sequence>
<dbReference type="AlphaFoldDB" id="A0AAP2DDU5"/>
<reference evidence="2 3" key="1">
    <citation type="submission" date="2021-05" db="EMBL/GenBank/DDBJ databases">
        <title>A Polyphasic approach of four new species of the genus Ohtaekwangia: Ohtaekwangia histidinii sp. nov., Ohtaekwangia cretensis sp. nov., Ohtaekwangia indiensis sp. nov., Ohtaekwangia reichenbachii sp. nov. from diverse environment.</title>
        <authorList>
            <person name="Octaviana S."/>
        </authorList>
    </citation>
    <scope>NUCLEOTIDE SEQUENCE [LARGE SCALE GENOMIC DNA]</scope>
    <source>
        <strain evidence="2 3">PWU37</strain>
    </source>
</reference>
<protein>
    <submittedName>
        <fullName evidence="2">Uncharacterized protein</fullName>
    </submittedName>
</protein>
<organism evidence="2 3">
    <name type="scientific">Dawidia soli</name>
    <dbReference type="NCBI Taxonomy" id="2782352"/>
    <lineage>
        <taxon>Bacteria</taxon>
        <taxon>Pseudomonadati</taxon>
        <taxon>Bacteroidota</taxon>
        <taxon>Cytophagia</taxon>
        <taxon>Cytophagales</taxon>
        <taxon>Chryseotaleaceae</taxon>
        <taxon>Dawidia</taxon>
    </lineage>
</organism>
<evidence type="ECO:0000313" key="2">
    <source>
        <dbReference type="EMBL" id="MBT1690346.1"/>
    </source>
</evidence>
<keyword evidence="1" id="KW-0812">Transmembrane</keyword>
<dbReference type="EMBL" id="JAHESC010000063">
    <property type="protein sequence ID" value="MBT1690346.1"/>
    <property type="molecule type" value="Genomic_DNA"/>
</dbReference>
<proteinExistence type="predicted"/>
<gene>
    <name evidence="2" type="ORF">KK078_27515</name>
</gene>
<comment type="caution">
    <text evidence="2">The sequence shown here is derived from an EMBL/GenBank/DDBJ whole genome shotgun (WGS) entry which is preliminary data.</text>
</comment>
<keyword evidence="1" id="KW-1133">Transmembrane helix</keyword>
<dbReference type="RefSeq" id="WP_254093564.1">
    <property type="nucleotide sequence ID" value="NZ_JAHESC010000063.1"/>
</dbReference>
<evidence type="ECO:0000313" key="3">
    <source>
        <dbReference type="Proteomes" id="UP001319180"/>
    </source>
</evidence>
<dbReference type="Proteomes" id="UP001319180">
    <property type="component" value="Unassembled WGS sequence"/>
</dbReference>
<feature type="transmembrane region" description="Helical" evidence="1">
    <location>
        <begin position="32"/>
        <end position="53"/>
    </location>
</feature>